<dbReference type="AlphaFoldDB" id="A0A0D6E0B9"/>
<keyword evidence="1" id="KW-0614">Plasmid</keyword>
<dbReference type="KEGG" id="lpk:LACPI_2322"/>
<dbReference type="RefSeq" id="WP_047916717.1">
    <property type="nucleotide sequence ID" value="NZ_LN774770.1"/>
</dbReference>
<dbReference type="HOGENOM" id="CLU_176913_0_0_9"/>
<dbReference type="Proteomes" id="UP000033166">
    <property type="component" value="Plasmid II"/>
</dbReference>
<reference evidence="2" key="1">
    <citation type="submission" date="2015-01" db="EMBL/GenBank/DDBJ databases">
        <authorList>
            <person name="Andreevskaya M."/>
        </authorList>
    </citation>
    <scope>NUCLEOTIDE SEQUENCE [LARGE SCALE GENOMIC DNA]</scope>
    <source>
        <strain evidence="2">MKFS47</strain>
        <plasmid evidence="2">II</plasmid>
    </source>
</reference>
<evidence type="ECO:0000313" key="1">
    <source>
        <dbReference type="EMBL" id="CEN29522.1"/>
    </source>
</evidence>
<proteinExistence type="predicted"/>
<evidence type="ECO:0000313" key="2">
    <source>
        <dbReference type="Proteomes" id="UP000033166"/>
    </source>
</evidence>
<name>A0A0D6E0B9_9LACT</name>
<dbReference type="EMBL" id="LN774770">
    <property type="protein sequence ID" value="CEN29522.1"/>
    <property type="molecule type" value="Genomic_DNA"/>
</dbReference>
<accession>A0A0D6E0B9</accession>
<protein>
    <submittedName>
        <fullName evidence="1">Uncharacterized protein</fullName>
    </submittedName>
</protein>
<geneLocation type="plasmid" evidence="1 2">
    <name>II</name>
</geneLocation>
<sequence>MKDNDLKSISHQIEKLKIQKNILKYDSEKNINRKKRTKALIEKGALLDKYFDIDNLTTQETEEFLKVFSEYIKANKPNKYKKKKINLLFFSFLNEIKTS</sequence>
<gene>
    <name evidence="1" type="ORF">LACPI_2322</name>
</gene>
<organism evidence="1 2">
    <name type="scientific">Pseudolactococcus piscium MKFS47</name>
    <dbReference type="NCBI Taxonomy" id="297352"/>
    <lineage>
        <taxon>Bacteria</taxon>
        <taxon>Bacillati</taxon>
        <taxon>Bacillota</taxon>
        <taxon>Bacilli</taxon>
        <taxon>Lactobacillales</taxon>
        <taxon>Streptococcaceae</taxon>
        <taxon>Pseudolactococcus</taxon>
    </lineage>
</organism>